<keyword evidence="4" id="KW-1185">Reference proteome</keyword>
<feature type="domain" description="N-acetyltransferase" evidence="2">
    <location>
        <begin position="6"/>
        <end position="92"/>
    </location>
</feature>
<dbReference type="InterPro" id="IPR016181">
    <property type="entry name" value="Acyl_CoA_acyltransferase"/>
</dbReference>
<evidence type="ECO:0000313" key="4">
    <source>
        <dbReference type="Proteomes" id="UP001589688"/>
    </source>
</evidence>
<feature type="domain" description="N-acetyltransferase" evidence="1">
    <location>
        <begin position="1"/>
        <end position="92"/>
    </location>
</feature>
<dbReference type="PROSITE" id="PS51729">
    <property type="entry name" value="GNAT_YJDJ"/>
    <property type="match status" value="1"/>
</dbReference>
<dbReference type="Proteomes" id="UP001589688">
    <property type="component" value="Unassembled WGS sequence"/>
</dbReference>
<dbReference type="RefSeq" id="WP_005843686.1">
    <property type="nucleotide sequence ID" value="NZ_JADU01000024.1"/>
</dbReference>
<evidence type="ECO:0000313" key="3">
    <source>
        <dbReference type="EMBL" id="MFB9897393.1"/>
    </source>
</evidence>
<dbReference type="EC" id="2.3.1.-" evidence="3"/>
<proteinExistence type="predicted"/>
<dbReference type="GO" id="GO:0016746">
    <property type="term" value="F:acyltransferase activity"/>
    <property type="evidence" value="ECO:0007669"/>
    <property type="project" value="UniProtKB-KW"/>
</dbReference>
<dbReference type="EMBL" id="JBHLZF010000002">
    <property type="protein sequence ID" value="MFB9897393.1"/>
    <property type="molecule type" value="Genomic_DNA"/>
</dbReference>
<name>A0ABV5ZL33_9BACT</name>
<organism evidence="3 4">
    <name type="scientific">Hallella seregens ATCC 51272</name>
    <dbReference type="NCBI Taxonomy" id="1336250"/>
    <lineage>
        <taxon>Bacteria</taxon>
        <taxon>Pseudomonadati</taxon>
        <taxon>Bacteroidota</taxon>
        <taxon>Bacteroidia</taxon>
        <taxon>Bacteroidales</taxon>
        <taxon>Prevotellaceae</taxon>
        <taxon>Hallella</taxon>
    </lineage>
</organism>
<sequence>MEVKVTVNNDGGTVTAYEEGTQVGQLDFVFMQGGLSIEHTRTFKGHEGKGVAGDLVQAATDYAVDHNLKVRPLCSYAEAWYERHPQYSGMLV</sequence>
<protein>
    <submittedName>
        <fullName evidence="3">GNAT family N-acetyltransferase</fullName>
        <ecNumber evidence="3">2.3.1.-</ecNumber>
    </submittedName>
</protein>
<dbReference type="PANTHER" id="PTHR31435:SF9">
    <property type="entry name" value="PROTEIN NATD1"/>
    <property type="match status" value="1"/>
</dbReference>
<dbReference type="SUPFAM" id="SSF55729">
    <property type="entry name" value="Acyl-CoA N-acyltransferases (Nat)"/>
    <property type="match status" value="1"/>
</dbReference>
<evidence type="ECO:0000259" key="2">
    <source>
        <dbReference type="PROSITE" id="PS51729"/>
    </source>
</evidence>
<keyword evidence="3" id="KW-0808">Transferase</keyword>
<dbReference type="InterPro" id="IPR045057">
    <property type="entry name" value="Gcn5-rel_NAT"/>
</dbReference>
<accession>A0ABV5ZL33</accession>
<keyword evidence="3" id="KW-0012">Acyltransferase</keyword>
<dbReference type="Pfam" id="PF14542">
    <property type="entry name" value="Acetyltransf_CG"/>
    <property type="match status" value="1"/>
</dbReference>
<dbReference type="InterPro" id="IPR031165">
    <property type="entry name" value="GNAT_YJDJ"/>
</dbReference>
<dbReference type="PROSITE" id="PS51186">
    <property type="entry name" value="GNAT"/>
    <property type="match status" value="1"/>
</dbReference>
<gene>
    <name evidence="3" type="ORF">ACFFK8_06175</name>
</gene>
<reference evidence="3 4" key="1">
    <citation type="submission" date="2024-09" db="EMBL/GenBank/DDBJ databases">
        <authorList>
            <person name="Sun Q."/>
            <person name="Mori K."/>
        </authorList>
    </citation>
    <scope>NUCLEOTIDE SEQUENCE [LARGE SCALE GENOMIC DNA]</scope>
    <source>
        <strain evidence="3 4">ATCC 51272</strain>
    </source>
</reference>
<dbReference type="InterPro" id="IPR000182">
    <property type="entry name" value="GNAT_dom"/>
</dbReference>
<comment type="caution">
    <text evidence="3">The sequence shown here is derived from an EMBL/GenBank/DDBJ whole genome shotgun (WGS) entry which is preliminary data.</text>
</comment>
<dbReference type="Gene3D" id="3.40.630.30">
    <property type="match status" value="1"/>
</dbReference>
<evidence type="ECO:0000259" key="1">
    <source>
        <dbReference type="PROSITE" id="PS51186"/>
    </source>
</evidence>
<dbReference type="PANTHER" id="PTHR31435">
    <property type="entry name" value="PROTEIN NATD1"/>
    <property type="match status" value="1"/>
</dbReference>